<dbReference type="InterPro" id="IPR027417">
    <property type="entry name" value="P-loop_NTPase"/>
</dbReference>
<dbReference type="Gene3D" id="2.40.10.10">
    <property type="entry name" value="Trypsin-like serine proteases"/>
    <property type="match status" value="1"/>
</dbReference>
<reference evidence="1" key="1">
    <citation type="submission" date="2024-07" db="EMBL/GenBank/DDBJ databases">
        <authorList>
            <person name="Yu S.T."/>
        </authorList>
    </citation>
    <scope>NUCLEOTIDE SEQUENCE</scope>
    <source>
        <strain evidence="1">R39</strain>
    </source>
</reference>
<dbReference type="PANTHER" id="PTHR46844:SF1">
    <property type="entry name" value="SLR5058 PROTEIN"/>
    <property type="match status" value="1"/>
</dbReference>
<protein>
    <submittedName>
        <fullName evidence="1">Trypsin-like peptidase domain-containing protein</fullName>
    </submittedName>
</protein>
<dbReference type="RefSeq" id="WP_369223463.1">
    <property type="nucleotide sequence ID" value="NZ_CP163441.1"/>
</dbReference>
<accession>A0AB39QPG2</accession>
<dbReference type="InterPro" id="IPR043504">
    <property type="entry name" value="Peptidase_S1_PA_chymotrypsin"/>
</dbReference>
<dbReference type="PANTHER" id="PTHR46844">
    <property type="entry name" value="SLR5058 PROTEIN"/>
    <property type="match status" value="1"/>
</dbReference>
<dbReference type="InterPro" id="IPR009003">
    <property type="entry name" value="Peptidase_S1_PA"/>
</dbReference>
<organism evidence="1">
    <name type="scientific">Streptomyces sp. R39</name>
    <dbReference type="NCBI Taxonomy" id="3238631"/>
    <lineage>
        <taxon>Bacteria</taxon>
        <taxon>Bacillati</taxon>
        <taxon>Actinomycetota</taxon>
        <taxon>Actinomycetes</taxon>
        <taxon>Kitasatosporales</taxon>
        <taxon>Streptomycetaceae</taxon>
        <taxon>Streptomyces</taxon>
    </lineage>
</organism>
<dbReference type="SUPFAM" id="SSF50494">
    <property type="entry name" value="Trypsin-like serine proteases"/>
    <property type="match status" value="1"/>
</dbReference>
<gene>
    <name evidence="1" type="ORF">AB5J52_21225</name>
</gene>
<evidence type="ECO:0000313" key="1">
    <source>
        <dbReference type="EMBL" id="XDQ44581.1"/>
    </source>
</evidence>
<dbReference type="SUPFAM" id="SSF52540">
    <property type="entry name" value="P-loop containing nucleoside triphosphate hydrolases"/>
    <property type="match status" value="1"/>
</dbReference>
<proteinExistence type="predicted"/>
<dbReference type="Gene3D" id="3.40.50.300">
    <property type="entry name" value="P-loop containing nucleotide triphosphate hydrolases"/>
    <property type="match status" value="1"/>
</dbReference>
<dbReference type="Pfam" id="PF13365">
    <property type="entry name" value="Trypsin_2"/>
    <property type="match status" value="1"/>
</dbReference>
<name>A0AB39QPG2_9ACTN</name>
<dbReference type="AlphaFoldDB" id="A0AB39QPG2"/>
<sequence length="934" mass="102662">MDRRRLALVRGGEEGEFRRIGSGYLVAPRLVLTARHVAEKGHGRSWPRIDVRVGHPQDGTRRCAARVCWTHPDRRDVALLLLDDLIDVPGEVRWGAPVGNDPLPYDALGFPSATAKNGQYTVEHLRGELPVLSGGVGERDLYVLDQGPAPGGAKAWAGASGSAVFCRDHLVGVVVHDDEAFENRRLHACPARSFVEDPGFTGLLERHGVGRPWLSPVGTDLERYLRAARLGATEHPYPGVVPGVMPPLSHVYVRQQVVRQEALSTMAPSRPADEVLTGEATCVVVGGPGVGKSSLLRTRLAHGAAQWLDGPDARGPAPVLVPAAALQGALLSRALVEAVNAQLRQYGLTAPLPDTFFENRPGPGREWLVLVDGLDEITDPAGRKDVLRTVAHAGDQYVFVVTTRPVPEAEPGVLGPQVPRYELEPFRPDELERVASGWFSALDIPEPDHGARQFLTALDTAGLTELARVPLTMSMLCQLRAGAPGDPLPRGRGGIYQDFVELLHDRQYAAGAVTQARAVMRQYGSDAEAAAERTVQGLPDMLADLAHRLLFAQHGDRPVLDIVRDHPCAERPRAVPERHWRDFLESVVSGTGLLTRRSNDLAFTHQTFVEYFAARHVVDDEARLRAVFRKTYVRPARYVPGSELPPGVKPRLWLSRYWKPPRNDPYDGFLLDMTPEDHPLRKEFLGRMASRRAGLDGFEFLNKQVRLGTSLPEDVIDTTVRLLHECARDRSLDGYQRVIAALMLTETGDADGVALTREFAHDKTLDGLSRALAATELGNLGLPEAAGLLRHVAQDTSLDMYDRAAAEFTAFRLDPPRDRMATALKLAESDTETAGFLLLDIAQDVRVDSPHRKKAAEELTELRPGGTAGLLERLALDSTMDGFSRLWAAERLLRDDPQRARAVLHDLRDDTTVAPSLRTRAAVMYYKTRDPDPE</sequence>
<dbReference type="EMBL" id="CP163441">
    <property type="protein sequence ID" value="XDQ44581.1"/>
    <property type="molecule type" value="Genomic_DNA"/>
</dbReference>